<dbReference type="PANTHER" id="PTHR12815">
    <property type="entry name" value="SORTING AND ASSEMBLY MACHINERY SAMM50 PROTEIN FAMILY MEMBER"/>
    <property type="match status" value="1"/>
</dbReference>
<keyword evidence="3" id="KW-0732">Signal</keyword>
<reference evidence="7 8" key="1">
    <citation type="submission" date="2019-11" db="EMBL/GenBank/DDBJ databases">
        <authorList>
            <person name="Cheng Q."/>
            <person name="Yang Z."/>
        </authorList>
    </citation>
    <scope>NUCLEOTIDE SEQUENCE [LARGE SCALE GENOMIC DNA]</scope>
    <source>
        <strain evidence="7 8">HX-22-1</strain>
    </source>
</reference>
<proteinExistence type="predicted"/>
<dbReference type="InterPro" id="IPR000184">
    <property type="entry name" value="Bac_surfAg_D15"/>
</dbReference>
<keyword evidence="5" id="KW-0998">Cell outer membrane</keyword>
<dbReference type="Gene3D" id="2.40.160.50">
    <property type="entry name" value="membrane protein fhac: a member of the omp85/tpsb transporter family"/>
    <property type="match status" value="1"/>
</dbReference>
<dbReference type="AlphaFoldDB" id="A0A7K0FKY0"/>
<dbReference type="EMBL" id="WKJI01000001">
    <property type="protein sequence ID" value="MRX46608.1"/>
    <property type="molecule type" value="Genomic_DNA"/>
</dbReference>
<evidence type="ECO:0000256" key="3">
    <source>
        <dbReference type="ARBA" id="ARBA00022729"/>
    </source>
</evidence>
<dbReference type="Proteomes" id="UP000462931">
    <property type="component" value="Unassembled WGS sequence"/>
</dbReference>
<accession>A0A7K0FKY0</accession>
<evidence type="ECO:0000259" key="6">
    <source>
        <dbReference type="Pfam" id="PF01103"/>
    </source>
</evidence>
<feature type="domain" description="Bacterial surface antigen (D15)" evidence="6">
    <location>
        <begin position="547"/>
        <end position="763"/>
    </location>
</feature>
<comment type="caution">
    <text evidence="7">The sequence shown here is derived from an EMBL/GenBank/DDBJ whole genome shotgun (WGS) entry which is preliminary data.</text>
</comment>
<protein>
    <submittedName>
        <fullName evidence="7">BamA/TamA family outer membrane protein</fullName>
    </submittedName>
</protein>
<evidence type="ECO:0000256" key="4">
    <source>
        <dbReference type="ARBA" id="ARBA00023136"/>
    </source>
</evidence>
<evidence type="ECO:0000313" key="8">
    <source>
        <dbReference type="Proteomes" id="UP000462931"/>
    </source>
</evidence>
<organism evidence="7 8">
    <name type="scientific">Pedobacter puniceum</name>
    <dbReference type="NCBI Taxonomy" id="2666136"/>
    <lineage>
        <taxon>Bacteria</taxon>
        <taxon>Pseudomonadati</taxon>
        <taxon>Bacteroidota</taxon>
        <taxon>Sphingobacteriia</taxon>
        <taxon>Sphingobacteriales</taxon>
        <taxon>Sphingobacteriaceae</taxon>
        <taxon>Pedobacter</taxon>
    </lineage>
</organism>
<keyword evidence="8" id="KW-1185">Reference proteome</keyword>
<keyword evidence="2" id="KW-0812">Transmembrane</keyword>
<dbReference type="GO" id="GO:0019867">
    <property type="term" value="C:outer membrane"/>
    <property type="evidence" value="ECO:0007669"/>
    <property type="project" value="InterPro"/>
</dbReference>
<comment type="subcellular location">
    <subcellularLocation>
        <location evidence="1">Membrane</location>
    </subcellularLocation>
</comment>
<dbReference type="Pfam" id="PF01103">
    <property type="entry name" value="Omp85"/>
    <property type="match status" value="1"/>
</dbReference>
<name>A0A7K0FKY0_9SPHI</name>
<evidence type="ECO:0000256" key="1">
    <source>
        <dbReference type="ARBA" id="ARBA00004370"/>
    </source>
</evidence>
<dbReference type="InterPro" id="IPR039910">
    <property type="entry name" value="D15-like"/>
</dbReference>
<evidence type="ECO:0000256" key="5">
    <source>
        <dbReference type="ARBA" id="ARBA00023237"/>
    </source>
</evidence>
<evidence type="ECO:0000256" key="2">
    <source>
        <dbReference type="ARBA" id="ARBA00022692"/>
    </source>
</evidence>
<evidence type="ECO:0000313" key="7">
    <source>
        <dbReference type="EMBL" id="MRX46608.1"/>
    </source>
</evidence>
<gene>
    <name evidence="7" type="ORF">GJJ64_05355</name>
</gene>
<dbReference type="PANTHER" id="PTHR12815:SF47">
    <property type="entry name" value="TRANSLOCATION AND ASSEMBLY MODULE SUBUNIT TAMA"/>
    <property type="match status" value="1"/>
</dbReference>
<keyword evidence="4" id="KW-0472">Membrane</keyword>
<sequence length="765" mass="87508">MLLLFTLFFSACRSTKRLKENEALITKLSINGVDKAFEEQAESYVSLDIRPNAPFNLWVYNTFNKKGKKNLGEAPHILDSSLVEVSRGQIQKFLNTKGFLNAKVESAIEVKKKKASISFTATPGPSFKFKDVSFDVKNQEIKDLYLAQRSKFTRITPGERLDEDSIAYERDQIYNLMKKNGYYDFIRQYVRAEIDTNLNNNQANVTIQILNPDSIPHQQYSIGNTYIRIQPSTGIIKQGVDRDTAVIDSQYRFYDYSRFFKAKKIAPYIFLNKGEQYSIENVELTNQRLFELNVFKSVSIDFRKRPNSTELIGLIDIIPLKKKSNRIDGDYTFNSSITGANLGLTYQNRNIFGGAEILEIKLRGGLQFDKNLTGGLNDRLLSRDYQVGASLTFPRLVTPFNLPFIGYSGIPRTRLGASFQIYELKDRYLRRAVGANFTHDWLETKYKLHSLTPINVQYALGMIDPVVEQDLINRGYAFFLNTLRSQLVSSSIYNYTLNLARLSTLSNFTFFNGNIEVGGNTAALAAQLIGKDNSRGQKTFLGVPYYQFAKIETDIRFYRYLGQEKQFVVRLNPGIGYSFGNVKTLPFDKQFFAGGSSGIRGWQARTLGPGNYNRSSLESDSTRLNLRNIDQLGDLKFEGNLEYRFKILDNFFGAKVKGATFVDFGNIWQLRDNGFEGAQIKFNKLWEQMAIGTGVGLRFDVSFFVFRLDAGFKVKDPQFRGSEQWITQYYFDREAKRDLKARYAITNNPDRFSTTQIQFGIGMPF</sequence>